<protein>
    <submittedName>
        <fullName evidence="1">Transposase-like protein</fullName>
    </submittedName>
</protein>
<dbReference type="EMBL" id="AP014836">
    <property type="protein sequence ID" value="BAW80786.1"/>
    <property type="molecule type" value="Genomic_DNA"/>
</dbReference>
<gene>
    <name evidence="1" type="ORF">TAO_1416</name>
</gene>
<keyword evidence="2" id="KW-1185">Reference proteome</keyword>
<dbReference type="AlphaFoldDB" id="A0A1Q2SNS5"/>
<reference evidence="1 2" key="1">
    <citation type="journal article" date="2017" name="ISME J.">
        <title>An acid-tolerant ammonia-oxidizing ?-proteobacterium from soil.</title>
        <authorList>
            <person name="Hayatsu M."/>
            <person name="Tago K."/>
            <person name="Uchiyama I."/>
            <person name="Toyoda A."/>
            <person name="Wang Y."/>
            <person name="Shimomura Y."/>
            <person name="Okubo T."/>
            <person name="Kurisu F."/>
            <person name="Hirono Y."/>
            <person name="Nonaka K."/>
            <person name="Akiyama H."/>
            <person name="Itoh T."/>
            <person name="Takami H."/>
        </authorList>
    </citation>
    <scope>NUCLEOTIDE SEQUENCE [LARGE SCALE GENOMIC DNA]</scope>
    <source>
        <strain evidence="1 2">TAO100</strain>
    </source>
</reference>
<evidence type="ECO:0000313" key="1">
    <source>
        <dbReference type="EMBL" id="BAW80786.1"/>
    </source>
</evidence>
<dbReference type="Gene3D" id="3.30.70.1290">
    <property type="entry name" value="Transposase IS200-like"/>
    <property type="match status" value="1"/>
</dbReference>
<name>A0A1Q2SNS5_9GAMM</name>
<dbReference type="InterPro" id="IPR052715">
    <property type="entry name" value="RAYT_transposase"/>
</dbReference>
<dbReference type="InterPro" id="IPR036515">
    <property type="entry name" value="Transposase_17_sf"/>
</dbReference>
<dbReference type="PANTHER" id="PTHR36966:SF1">
    <property type="entry name" value="REP-ASSOCIATED TYROSINE TRANSPOSASE"/>
    <property type="match status" value="1"/>
</dbReference>
<dbReference type="GO" id="GO:0006313">
    <property type="term" value="P:DNA transposition"/>
    <property type="evidence" value="ECO:0007669"/>
    <property type="project" value="InterPro"/>
</dbReference>
<dbReference type="Proteomes" id="UP000243679">
    <property type="component" value="Chromosome"/>
</dbReference>
<dbReference type="GO" id="GO:0004803">
    <property type="term" value="F:transposase activity"/>
    <property type="evidence" value="ECO:0007669"/>
    <property type="project" value="InterPro"/>
</dbReference>
<dbReference type="RefSeq" id="WP_231910621.1">
    <property type="nucleotide sequence ID" value="NZ_AP014836.1"/>
</dbReference>
<evidence type="ECO:0000313" key="2">
    <source>
        <dbReference type="Proteomes" id="UP000243679"/>
    </source>
</evidence>
<dbReference type="GO" id="GO:0043565">
    <property type="term" value="F:sequence-specific DNA binding"/>
    <property type="evidence" value="ECO:0007669"/>
    <property type="project" value="TreeGrafter"/>
</dbReference>
<sequence length="91" mass="10677">MTFNPAIHRRRTIRLQSYDYSQAGAYFVTTCTQNRECLFGEEVADGKMQLNNAERMVEAAWRDLPHHYAYVRLDSFVIMPNHVHGVIFITR</sequence>
<dbReference type="SUPFAM" id="SSF143422">
    <property type="entry name" value="Transposase IS200-like"/>
    <property type="match status" value="1"/>
</dbReference>
<accession>A0A1Q2SNS5</accession>
<dbReference type="KEGG" id="ntt:TAO_1416"/>
<organism evidence="1 2">
    <name type="scientific">Candidatus Nitrosoglobus terrae</name>
    <dbReference type="NCBI Taxonomy" id="1630141"/>
    <lineage>
        <taxon>Bacteria</taxon>
        <taxon>Pseudomonadati</taxon>
        <taxon>Pseudomonadota</taxon>
        <taxon>Gammaproteobacteria</taxon>
        <taxon>Chromatiales</taxon>
        <taxon>Chromatiaceae</taxon>
        <taxon>Candidatus Nitrosoglobus</taxon>
    </lineage>
</organism>
<dbReference type="PANTHER" id="PTHR36966">
    <property type="entry name" value="REP-ASSOCIATED TYROSINE TRANSPOSASE"/>
    <property type="match status" value="1"/>
</dbReference>
<proteinExistence type="predicted"/>